<dbReference type="GO" id="GO:0016757">
    <property type="term" value="F:glycosyltransferase activity"/>
    <property type="evidence" value="ECO:0007669"/>
    <property type="project" value="UniProtKB-KW"/>
</dbReference>
<dbReference type="InterPro" id="IPR001173">
    <property type="entry name" value="Glyco_trans_2-like"/>
</dbReference>
<dbReference type="CDD" id="cd04186">
    <property type="entry name" value="GT_2_like_c"/>
    <property type="match status" value="1"/>
</dbReference>
<evidence type="ECO:0000259" key="5">
    <source>
        <dbReference type="Pfam" id="PF00535"/>
    </source>
</evidence>
<dbReference type="SUPFAM" id="SSF53448">
    <property type="entry name" value="Nucleotide-diphospho-sugar transferases"/>
    <property type="match status" value="1"/>
</dbReference>
<dbReference type="AlphaFoldDB" id="A0A2M7RDW1"/>
<keyword evidence="3" id="KW-0808">Transferase</keyword>
<dbReference type="Gene3D" id="3.90.550.10">
    <property type="entry name" value="Spore Coat Polysaccharide Biosynthesis Protein SpsA, Chain A"/>
    <property type="match status" value="1"/>
</dbReference>
<evidence type="ECO:0000256" key="1">
    <source>
        <dbReference type="ARBA" id="ARBA00006739"/>
    </source>
</evidence>
<dbReference type="PANTHER" id="PTHR43179">
    <property type="entry name" value="RHAMNOSYLTRANSFERASE WBBL"/>
    <property type="match status" value="1"/>
</dbReference>
<reference evidence="7" key="1">
    <citation type="submission" date="2017-09" db="EMBL/GenBank/DDBJ databases">
        <title>Depth-based differentiation of microbial function through sediment-hosted aquifers and enrichment of novel symbionts in the deep terrestrial subsurface.</title>
        <authorList>
            <person name="Probst A.J."/>
            <person name="Ladd B."/>
            <person name="Jarett J.K."/>
            <person name="Geller-Mcgrath D.E."/>
            <person name="Sieber C.M.K."/>
            <person name="Emerson J.B."/>
            <person name="Anantharaman K."/>
            <person name="Thomas B.C."/>
            <person name="Malmstrom R."/>
            <person name="Stieglmeier M."/>
            <person name="Klingl A."/>
            <person name="Woyke T."/>
            <person name="Ryan C.M."/>
            <person name="Banfield J.F."/>
        </authorList>
    </citation>
    <scope>NUCLEOTIDE SEQUENCE [LARGE SCALE GENOMIC DNA]</scope>
</reference>
<organism evidence="6 7">
    <name type="scientific">Candidatus Komeilibacteria bacterium CG_4_10_14_0_8_um_filter_37_78</name>
    <dbReference type="NCBI Taxonomy" id="1974471"/>
    <lineage>
        <taxon>Bacteria</taxon>
        <taxon>Candidatus Komeiliibacteriota</taxon>
    </lineage>
</organism>
<sequence length="357" mass="42123">MKLKTIMSQARVAIIIANFNGQKYLQDCLESLKTTQYDAAFFDTILIDNNSADDTVQFVEQNYPEVKILPQKENFGFAGGNNIGMQWALEHNYDYVFLLNQDTVVTADWLQPLITLAESDQTIGAVQSKLRLWPAKEKLNTVGNKIHFLGFGYGQASGEIDTGQYDQIKEINYPSGAAVLLRVSMLKKIGLFDDQMFMYLEDLDLGWRIWLTGYRCVYQPASMIYHKYEFDRSMKQVYYFERNRLLCLYRNYHWLTLILLFPAWFLMEFGQLYYAWQHKYLGQKVSSYFYFSYPENWVKINHARKLLQHNRKLSDRKMLKMFTGEILFQAINNPLLIYIANPILNFYLKILRLIVLW</sequence>
<name>A0A2M7RDW1_9BACT</name>
<keyword evidence="4" id="KW-0812">Transmembrane</keyword>
<evidence type="ECO:0000256" key="2">
    <source>
        <dbReference type="ARBA" id="ARBA00022676"/>
    </source>
</evidence>
<dbReference type="PANTHER" id="PTHR43179:SF12">
    <property type="entry name" value="GALACTOFURANOSYLTRANSFERASE GLFT2"/>
    <property type="match status" value="1"/>
</dbReference>
<dbReference type="Proteomes" id="UP000228689">
    <property type="component" value="Unassembled WGS sequence"/>
</dbReference>
<feature type="domain" description="Glycosyltransferase 2-like" evidence="5">
    <location>
        <begin position="14"/>
        <end position="128"/>
    </location>
</feature>
<evidence type="ECO:0000313" key="7">
    <source>
        <dbReference type="Proteomes" id="UP000228689"/>
    </source>
</evidence>
<proteinExistence type="inferred from homology"/>
<evidence type="ECO:0000256" key="3">
    <source>
        <dbReference type="ARBA" id="ARBA00022679"/>
    </source>
</evidence>
<evidence type="ECO:0000313" key="6">
    <source>
        <dbReference type="EMBL" id="PIY94506.1"/>
    </source>
</evidence>
<keyword evidence="4" id="KW-1133">Transmembrane helix</keyword>
<dbReference type="InterPro" id="IPR029044">
    <property type="entry name" value="Nucleotide-diphossugar_trans"/>
</dbReference>
<keyword evidence="2" id="KW-0328">Glycosyltransferase</keyword>
<dbReference type="Pfam" id="PF00535">
    <property type="entry name" value="Glycos_transf_2"/>
    <property type="match status" value="1"/>
</dbReference>
<comment type="caution">
    <text evidence="6">The sequence shown here is derived from an EMBL/GenBank/DDBJ whole genome shotgun (WGS) entry which is preliminary data.</text>
</comment>
<dbReference type="EMBL" id="PFMC01000062">
    <property type="protein sequence ID" value="PIY94506.1"/>
    <property type="molecule type" value="Genomic_DNA"/>
</dbReference>
<feature type="transmembrane region" description="Helical" evidence="4">
    <location>
        <begin position="252"/>
        <end position="276"/>
    </location>
</feature>
<protein>
    <recommendedName>
        <fullName evidence="5">Glycosyltransferase 2-like domain-containing protein</fullName>
    </recommendedName>
</protein>
<accession>A0A2M7RDW1</accession>
<gene>
    <name evidence="6" type="ORF">COY67_02455</name>
</gene>
<comment type="similarity">
    <text evidence="1">Belongs to the glycosyltransferase 2 family.</text>
</comment>
<keyword evidence="4" id="KW-0472">Membrane</keyword>
<feature type="transmembrane region" description="Helical" evidence="4">
    <location>
        <begin position="326"/>
        <end position="348"/>
    </location>
</feature>
<evidence type="ECO:0000256" key="4">
    <source>
        <dbReference type="SAM" id="Phobius"/>
    </source>
</evidence>